<feature type="coiled-coil region" evidence="1">
    <location>
        <begin position="70"/>
        <end position="129"/>
    </location>
</feature>
<sequence length="259" mass="29074">MSELGDALRAMADTFERRWSKRGLALDLRARAVEADALADERDTWESRFLDAKCSIVSARQDRLDAWTRADQAEARVERVRAALEGASHTPFSKTLPPEARGDYWKRRAEKAETQVERVQALINRADKEFHFATVGIDGTGYSGTVVRVNDLRTALGHPPCTARNCDGIPCVRDQHDTTWHRDAVGRQWNYDTTTPCACCRCLGTADEHTVKDLPGLFFPHFIEHRHGCDGRHQKRDRCNTNAHTHGAPTSDDTHEAGA</sequence>
<accession>A0A2W5WX56</accession>
<keyword evidence="4" id="KW-1185">Reference proteome</keyword>
<dbReference type="AlphaFoldDB" id="A0A2W5WX56"/>
<evidence type="ECO:0000313" key="3">
    <source>
        <dbReference type="EMBL" id="PZR55253.1"/>
    </source>
</evidence>
<evidence type="ECO:0000313" key="4">
    <source>
        <dbReference type="Proteomes" id="UP000248783"/>
    </source>
</evidence>
<keyword evidence="1" id="KW-0175">Coiled coil</keyword>
<name>A0A2W5WX56_9MICO</name>
<dbReference type="RefSeq" id="WP_111249617.1">
    <property type="nucleotide sequence ID" value="NZ_QKWH01000001.1"/>
</dbReference>
<protein>
    <submittedName>
        <fullName evidence="3">Uncharacterized protein</fullName>
    </submittedName>
</protein>
<evidence type="ECO:0000256" key="1">
    <source>
        <dbReference type="SAM" id="Coils"/>
    </source>
</evidence>
<comment type="caution">
    <text evidence="3">The sequence shown here is derived from an EMBL/GenBank/DDBJ whole genome shotgun (WGS) entry which is preliminary data.</text>
</comment>
<dbReference type="Proteomes" id="UP000248783">
    <property type="component" value="Unassembled WGS sequence"/>
</dbReference>
<evidence type="ECO:0000256" key="2">
    <source>
        <dbReference type="SAM" id="MobiDB-lite"/>
    </source>
</evidence>
<organism evidence="3 4">
    <name type="scientific">Xylanimonas oleitrophica</name>
    <dbReference type="NCBI Taxonomy" id="2607479"/>
    <lineage>
        <taxon>Bacteria</taxon>
        <taxon>Bacillati</taxon>
        <taxon>Actinomycetota</taxon>
        <taxon>Actinomycetes</taxon>
        <taxon>Micrococcales</taxon>
        <taxon>Promicromonosporaceae</taxon>
        <taxon>Xylanimonas</taxon>
    </lineage>
</organism>
<gene>
    <name evidence="3" type="ORF">DNL40_02460</name>
</gene>
<feature type="region of interest" description="Disordered" evidence="2">
    <location>
        <begin position="240"/>
        <end position="259"/>
    </location>
</feature>
<proteinExistence type="predicted"/>
<reference evidence="3 4" key="1">
    <citation type="submission" date="2018-06" db="EMBL/GenBank/DDBJ databases">
        <title>Whole genome sequencing of a novel hydrocarbon degrading bacterial strain, PW21 isolated from oil contaminated produced water sample.</title>
        <authorList>
            <person name="Nagkirti P."/>
            <person name="Shaikh A."/>
            <person name="Gowdaman V."/>
            <person name="Engineer A.E."/>
            <person name="Dagar S."/>
            <person name="Dhakephalkar P.K."/>
        </authorList>
    </citation>
    <scope>NUCLEOTIDE SEQUENCE [LARGE SCALE GENOMIC DNA]</scope>
    <source>
        <strain evidence="3 4">PW21</strain>
    </source>
</reference>
<dbReference type="EMBL" id="QKWH01000001">
    <property type="protein sequence ID" value="PZR55253.1"/>
    <property type="molecule type" value="Genomic_DNA"/>
</dbReference>